<dbReference type="Proteomes" id="UP000608513">
    <property type="component" value="Unassembled WGS sequence"/>
</dbReference>
<comment type="caution">
    <text evidence="1">The sequence shown here is derived from an EMBL/GenBank/DDBJ whole genome shotgun (WGS) entry which is preliminary data.</text>
</comment>
<organism evidence="1 2">
    <name type="scientific">Ramlibacter cellulosilyticus</name>
    <dbReference type="NCBI Taxonomy" id="2764187"/>
    <lineage>
        <taxon>Bacteria</taxon>
        <taxon>Pseudomonadati</taxon>
        <taxon>Pseudomonadota</taxon>
        <taxon>Betaproteobacteria</taxon>
        <taxon>Burkholderiales</taxon>
        <taxon>Comamonadaceae</taxon>
        <taxon>Ramlibacter</taxon>
    </lineage>
</organism>
<dbReference type="AlphaFoldDB" id="A0A923MRF7"/>
<dbReference type="RefSeq" id="WP_187075581.1">
    <property type="nucleotide sequence ID" value="NZ_JACORT010000002.1"/>
</dbReference>
<name>A0A923MRF7_9BURK</name>
<dbReference type="Gene3D" id="3.30.70.1230">
    <property type="entry name" value="Nucleotide cyclase"/>
    <property type="match status" value="1"/>
</dbReference>
<proteinExistence type="predicted"/>
<evidence type="ECO:0000313" key="1">
    <source>
        <dbReference type="EMBL" id="MBC5782839.1"/>
    </source>
</evidence>
<dbReference type="SUPFAM" id="SSF55073">
    <property type="entry name" value="Nucleotide cyclase"/>
    <property type="match status" value="1"/>
</dbReference>
<evidence type="ECO:0000313" key="2">
    <source>
        <dbReference type="Proteomes" id="UP000608513"/>
    </source>
</evidence>
<dbReference type="EMBL" id="JACORT010000002">
    <property type="protein sequence ID" value="MBC5782839.1"/>
    <property type="molecule type" value="Genomic_DNA"/>
</dbReference>
<accession>A0A923MRF7</accession>
<dbReference type="InterPro" id="IPR029787">
    <property type="entry name" value="Nucleotide_cyclase"/>
</dbReference>
<gene>
    <name evidence="1" type="ORF">H8N03_07760</name>
</gene>
<reference evidence="1" key="1">
    <citation type="submission" date="2020-08" db="EMBL/GenBank/DDBJ databases">
        <title>Ramlibacter sp. USB13 16S ribosomal RNA gene genome sequencing and assembly.</title>
        <authorList>
            <person name="Kang M."/>
        </authorList>
    </citation>
    <scope>NUCLEOTIDE SEQUENCE</scope>
    <source>
        <strain evidence="1">USB13</strain>
    </source>
</reference>
<protein>
    <submittedName>
        <fullName evidence="1">Uncharacterized protein</fullName>
    </submittedName>
</protein>
<sequence length="209" mass="22431">MQYEDPSFLLDALSQRMLRHLPASAWRKVFLKPVDEVMHFTTVHGTFLAAAAPGPAWTGAAQRDLEFLARSHGGEIDPCPHDAALVSFDDPHHALAMAIELQQAVGEVRWQVGIATGECTLATLQMEGTSLPVLVGGAVDRVETLTRHATAGSIRLAPETFELLHDAVVRIAGCMVMTEYDGDEPGVTSLTLAPRSNAFLSTFAGLGLT</sequence>
<keyword evidence="2" id="KW-1185">Reference proteome</keyword>